<evidence type="ECO:0000313" key="2">
    <source>
        <dbReference type="Proteomes" id="UP001597532"/>
    </source>
</evidence>
<proteinExistence type="predicted"/>
<dbReference type="Proteomes" id="UP001597532">
    <property type="component" value="Unassembled WGS sequence"/>
</dbReference>
<evidence type="ECO:0000313" key="1">
    <source>
        <dbReference type="EMBL" id="MFD2788777.1"/>
    </source>
</evidence>
<gene>
    <name evidence="1" type="ORF">ACFS1K_03270</name>
</gene>
<accession>A0ABW5VAT5</accession>
<name>A0ABW5VAT5_9FLAO</name>
<dbReference type="RefSeq" id="WP_251806821.1">
    <property type="nucleotide sequence ID" value="NZ_CP166679.1"/>
</dbReference>
<comment type="caution">
    <text evidence="1">The sequence shown here is derived from an EMBL/GenBank/DDBJ whole genome shotgun (WGS) entry which is preliminary data.</text>
</comment>
<sequence length="63" mass="7699">MFNFDYVPTNKDMLEIRICINKEKKEYLKYCFYYENGWTDIQPNMEIQPKTVKKQGNIKNVLE</sequence>
<dbReference type="EMBL" id="JBHUOK010000004">
    <property type="protein sequence ID" value="MFD2788777.1"/>
    <property type="molecule type" value="Genomic_DNA"/>
</dbReference>
<reference evidence="2" key="1">
    <citation type="journal article" date="2019" name="Int. J. Syst. Evol. Microbiol.">
        <title>The Global Catalogue of Microorganisms (GCM) 10K type strain sequencing project: providing services to taxonomists for standard genome sequencing and annotation.</title>
        <authorList>
            <consortium name="The Broad Institute Genomics Platform"/>
            <consortium name="The Broad Institute Genome Sequencing Center for Infectious Disease"/>
            <person name="Wu L."/>
            <person name="Ma J."/>
        </authorList>
    </citation>
    <scope>NUCLEOTIDE SEQUENCE [LARGE SCALE GENOMIC DNA]</scope>
    <source>
        <strain evidence="2">KCTC 52924</strain>
    </source>
</reference>
<organism evidence="1 2">
    <name type="scientific">Arenibacter antarcticus</name>
    <dbReference type="NCBI Taxonomy" id="2040469"/>
    <lineage>
        <taxon>Bacteria</taxon>
        <taxon>Pseudomonadati</taxon>
        <taxon>Bacteroidota</taxon>
        <taxon>Flavobacteriia</taxon>
        <taxon>Flavobacteriales</taxon>
        <taxon>Flavobacteriaceae</taxon>
        <taxon>Arenibacter</taxon>
    </lineage>
</organism>
<protein>
    <submittedName>
        <fullName evidence="1">Uncharacterized protein</fullName>
    </submittedName>
</protein>
<keyword evidence="2" id="KW-1185">Reference proteome</keyword>